<dbReference type="EMBL" id="FQZD01000022">
    <property type="protein sequence ID" value="SHJ44690.1"/>
    <property type="molecule type" value="Genomic_DNA"/>
</dbReference>
<dbReference type="RefSeq" id="WP_223191750.1">
    <property type="nucleotide sequence ID" value="NZ_FQZD01000022.1"/>
</dbReference>
<evidence type="ECO:0000313" key="3">
    <source>
        <dbReference type="Proteomes" id="UP000322917"/>
    </source>
</evidence>
<evidence type="ECO:0000313" key="2">
    <source>
        <dbReference type="EMBL" id="SHJ44690.1"/>
    </source>
</evidence>
<dbReference type="InterPro" id="IPR005149">
    <property type="entry name" value="Tscrpt_reg_PadR_N"/>
</dbReference>
<sequence length="116" mass="13497">MVQKSEQKTWTKIIMALYLLTFLAKGPAYGNKMAEEIKRRTQGAITPNPNALYPLLRVMEERGYVVGHWEDNDKRSKRIYSITEHGHAYIPELVKKVTARLNEVERNIQIIRSDLL</sequence>
<reference evidence="2 3" key="1">
    <citation type="submission" date="2016-11" db="EMBL/GenBank/DDBJ databases">
        <authorList>
            <person name="Varghese N."/>
            <person name="Submissions S."/>
        </authorList>
    </citation>
    <scope>NUCLEOTIDE SEQUENCE [LARGE SCALE GENOMIC DNA]</scope>
    <source>
        <strain evidence="2 3">DSM 15287</strain>
    </source>
</reference>
<dbReference type="PANTHER" id="PTHR33169:SF14">
    <property type="entry name" value="TRANSCRIPTIONAL REGULATOR RV3488"/>
    <property type="match status" value="1"/>
</dbReference>
<feature type="domain" description="Transcription regulator PadR N-terminal" evidence="1">
    <location>
        <begin position="19"/>
        <end position="90"/>
    </location>
</feature>
<dbReference type="PANTHER" id="PTHR33169">
    <property type="entry name" value="PADR-FAMILY TRANSCRIPTIONAL REGULATOR"/>
    <property type="match status" value="1"/>
</dbReference>
<dbReference type="AlphaFoldDB" id="A0A1M6JDH7"/>
<evidence type="ECO:0000259" key="1">
    <source>
        <dbReference type="Pfam" id="PF03551"/>
    </source>
</evidence>
<proteinExistence type="predicted"/>
<dbReference type="Gene3D" id="1.10.10.10">
    <property type="entry name" value="Winged helix-like DNA-binding domain superfamily/Winged helix DNA-binding domain"/>
    <property type="match status" value="1"/>
</dbReference>
<dbReference type="Proteomes" id="UP000322917">
    <property type="component" value="Unassembled WGS sequence"/>
</dbReference>
<keyword evidence="3" id="KW-1185">Reference proteome</keyword>
<name>A0A1M6JDH7_9FIRM</name>
<dbReference type="Pfam" id="PF03551">
    <property type="entry name" value="PadR"/>
    <property type="match status" value="1"/>
</dbReference>
<dbReference type="SUPFAM" id="SSF46785">
    <property type="entry name" value="Winged helix' DNA-binding domain"/>
    <property type="match status" value="1"/>
</dbReference>
<dbReference type="InterPro" id="IPR036390">
    <property type="entry name" value="WH_DNA-bd_sf"/>
</dbReference>
<gene>
    <name evidence="2" type="ORF">SAMN02745170_02559</name>
</gene>
<organism evidence="2 3">
    <name type="scientific">Propionispora hippei DSM 15287</name>
    <dbReference type="NCBI Taxonomy" id="1123003"/>
    <lineage>
        <taxon>Bacteria</taxon>
        <taxon>Bacillati</taxon>
        <taxon>Bacillota</taxon>
        <taxon>Negativicutes</taxon>
        <taxon>Selenomonadales</taxon>
        <taxon>Sporomusaceae</taxon>
        <taxon>Propionispora</taxon>
    </lineage>
</organism>
<protein>
    <submittedName>
        <fullName evidence="2">Transcriptional regulator PadR-like family protein</fullName>
    </submittedName>
</protein>
<dbReference type="InterPro" id="IPR036388">
    <property type="entry name" value="WH-like_DNA-bd_sf"/>
</dbReference>
<dbReference type="InterPro" id="IPR052509">
    <property type="entry name" value="Metal_resp_DNA-bind_regulator"/>
</dbReference>
<accession>A0A1M6JDH7</accession>